<dbReference type="GO" id="GO:0005315">
    <property type="term" value="F:phosphate transmembrane transporter activity"/>
    <property type="evidence" value="ECO:0007669"/>
    <property type="project" value="InterPro"/>
</dbReference>
<dbReference type="InterPro" id="IPR005670">
    <property type="entry name" value="PstB-like"/>
</dbReference>
<dbReference type="CDD" id="cd03260">
    <property type="entry name" value="ABC_PstB_phosphate_transporter"/>
    <property type="match status" value="1"/>
</dbReference>
<reference evidence="7 8" key="1">
    <citation type="submission" date="2019-12" db="EMBL/GenBank/DDBJ databases">
        <authorList>
            <person name="Reyes-Prieto M."/>
        </authorList>
    </citation>
    <scope>NUCLEOTIDE SEQUENCE [LARGE SCALE GENOMIC DNA]</scope>
    <source>
        <strain evidence="7">HF14-78462</strain>
    </source>
</reference>
<evidence type="ECO:0000259" key="6">
    <source>
        <dbReference type="PROSITE" id="PS50893"/>
    </source>
</evidence>
<sequence>MSPDKDTAPQASNPADAIDLDVRGLSRRVADRLLVDNVTVGIRRGEVLAVTGPSGAGKSSFLRLLNRLDEPTGGTVFFKQSDYRGIDPRLLRRRIGMVLQTAYLFPGTVTSNLQFGPGQLGKTLSADRIADLLGRVDLPGYQERDVSTLSGGEAQRVSLARTLANEPEVLLLDEPTSALDEETTRSIEELVLGINRDSGVTCVLVTHNRAQAERMAPRTLYMERGRLVAIGATGEILDAH</sequence>
<dbReference type="InterPro" id="IPR003439">
    <property type="entry name" value="ABC_transporter-like_ATP-bd"/>
</dbReference>
<dbReference type="GO" id="GO:0005524">
    <property type="term" value="F:ATP binding"/>
    <property type="evidence" value="ECO:0007669"/>
    <property type="project" value="UniProtKB-KW"/>
</dbReference>
<evidence type="ECO:0000313" key="8">
    <source>
        <dbReference type="Proteomes" id="UP000433050"/>
    </source>
</evidence>
<dbReference type="Proteomes" id="UP000433050">
    <property type="component" value="Unassembled WGS sequence"/>
</dbReference>
<dbReference type="SMART" id="SM00382">
    <property type="entry name" value="AAA"/>
    <property type="match status" value="1"/>
</dbReference>
<name>A0A5S9NSW8_9HYPH</name>
<dbReference type="PANTHER" id="PTHR43423">
    <property type="entry name" value="ABC TRANSPORTER I FAMILY MEMBER 17"/>
    <property type="match status" value="1"/>
</dbReference>
<accession>A0A5S9NSW8</accession>
<comment type="similarity">
    <text evidence="1">Belongs to the ABC transporter superfamily.</text>
</comment>
<dbReference type="InterPro" id="IPR027417">
    <property type="entry name" value="P-loop_NTPase"/>
</dbReference>
<gene>
    <name evidence="7" type="primary">artM_2</name>
    <name evidence="7" type="ORF">STARVERO_01676</name>
</gene>
<dbReference type="GO" id="GO:0016020">
    <property type="term" value="C:membrane"/>
    <property type="evidence" value="ECO:0007669"/>
    <property type="project" value="InterPro"/>
</dbReference>
<dbReference type="Gene3D" id="3.40.50.300">
    <property type="entry name" value="P-loop containing nucleotide triphosphate hydrolases"/>
    <property type="match status" value="1"/>
</dbReference>
<dbReference type="SUPFAM" id="SSF52540">
    <property type="entry name" value="P-loop containing nucleoside triphosphate hydrolases"/>
    <property type="match status" value="1"/>
</dbReference>
<keyword evidence="2" id="KW-0813">Transport</keyword>
<keyword evidence="8" id="KW-1185">Reference proteome</keyword>
<dbReference type="RefSeq" id="WP_159598521.1">
    <property type="nucleotide sequence ID" value="NZ_CACSAS010000001.1"/>
</dbReference>
<dbReference type="EMBL" id="CACSAS010000001">
    <property type="protein sequence ID" value="CAA0093752.1"/>
    <property type="molecule type" value="Genomic_DNA"/>
</dbReference>
<protein>
    <submittedName>
        <fullName evidence="7">Arginine transport ATP-binding protein ArtM</fullName>
    </submittedName>
</protein>
<keyword evidence="3" id="KW-0592">Phosphate transport</keyword>
<dbReference type="PROSITE" id="PS00211">
    <property type="entry name" value="ABC_TRANSPORTER_1"/>
    <property type="match status" value="1"/>
</dbReference>
<dbReference type="Pfam" id="PF00005">
    <property type="entry name" value="ABC_tran"/>
    <property type="match status" value="1"/>
</dbReference>
<dbReference type="InterPro" id="IPR017871">
    <property type="entry name" value="ABC_transporter-like_CS"/>
</dbReference>
<evidence type="ECO:0000313" key="7">
    <source>
        <dbReference type="EMBL" id="CAA0093752.1"/>
    </source>
</evidence>
<keyword evidence="4" id="KW-0547">Nucleotide-binding</keyword>
<dbReference type="AlphaFoldDB" id="A0A5S9NSW8"/>
<evidence type="ECO:0000256" key="2">
    <source>
        <dbReference type="ARBA" id="ARBA00022448"/>
    </source>
</evidence>
<dbReference type="PANTHER" id="PTHR43423:SF1">
    <property type="entry name" value="ABC TRANSPORTER I FAMILY MEMBER 17"/>
    <property type="match status" value="1"/>
</dbReference>
<organism evidence="7 8">
    <name type="scientific">Starkeya nomas</name>
    <dbReference type="NCBI Taxonomy" id="2666134"/>
    <lineage>
        <taxon>Bacteria</taxon>
        <taxon>Pseudomonadati</taxon>
        <taxon>Pseudomonadota</taxon>
        <taxon>Alphaproteobacteria</taxon>
        <taxon>Hyphomicrobiales</taxon>
        <taxon>Xanthobacteraceae</taxon>
        <taxon>Starkeya</taxon>
    </lineage>
</organism>
<dbReference type="GO" id="GO:0016887">
    <property type="term" value="F:ATP hydrolysis activity"/>
    <property type="evidence" value="ECO:0007669"/>
    <property type="project" value="InterPro"/>
</dbReference>
<feature type="domain" description="ABC transporter" evidence="6">
    <location>
        <begin position="20"/>
        <end position="239"/>
    </location>
</feature>
<keyword evidence="5 7" id="KW-0067">ATP-binding</keyword>
<dbReference type="GO" id="GO:0035435">
    <property type="term" value="P:phosphate ion transmembrane transport"/>
    <property type="evidence" value="ECO:0007669"/>
    <property type="project" value="InterPro"/>
</dbReference>
<evidence type="ECO:0000256" key="3">
    <source>
        <dbReference type="ARBA" id="ARBA00022592"/>
    </source>
</evidence>
<dbReference type="PROSITE" id="PS50893">
    <property type="entry name" value="ABC_TRANSPORTER_2"/>
    <property type="match status" value="1"/>
</dbReference>
<evidence type="ECO:0000256" key="5">
    <source>
        <dbReference type="ARBA" id="ARBA00022840"/>
    </source>
</evidence>
<evidence type="ECO:0000256" key="4">
    <source>
        <dbReference type="ARBA" id="ARBA00022741"/>
    </source>
</evidence>
<proteinExistence type="inferred from homology"/>
<evidence type="ECO:0000256" key="1">
    <source>
        <dbReference type="ARBA" id="ARBA00005417"/>
    </source>
</evidence>
<dbReference type="InterPro" id="IPR003593">
    <property type="entry name" value="AAA+_ATPase"/>
</dbReference>